<keyword evidence="4" id="KW-0328">Glycosyltransferase</keyword>
<reference evidence="12" key="1">
    <citation type="submission" date="2018-12" db="EMBL/GenBank/DDBJ databases">
        <title>Tengunoibacter tsumagoiensis gen. nov., sp. nov., Dictyobacter kobayashii sp. nov., D. alpinus sp. nov., and D. joshuensis sp. nov. and description of Dictyobacteraceae fam. nov. within the order Ktedonobacterales isolated from Tengu-no-mugimeshi.</title>
        <authorList>
            <person name="Wang C.M."/>
            <person name="Zheng Y."/>
            <person name="Sakai Y."/>
            <person name="Toyoda A."/>
            <person name="Minakuchi Y."/>
            <person name="Abe K."/>
            <person name="Yokota A."/>
            <person name="Yabe S."/>
        </authorList>
    </citation>
    <scope>NUCLEOTIDE SEQUENCE [LARGE SCALE GENOMIC DNA]</scope>
    <source>
        <strain evidence="12">Uno11</strain>
    </source>
</reference>
<evidence type="ECO:0000256" key="4">
    <source>
        <dbReference type="ARBA" id="ARBA00022676"/>
    </source>
</evidence>
<dbReference type="Proteomes" id="UP000287188">
    <property type="component" value="Unassembled WGS sequence"/>
</dbReference>
<dbReference type="GO" id="GO:0031501">
    <property type="term" value="C:mannosyltransferase complex"/>
    <property type="evidence" value="ECO:0007669"/>
    <property type="project" value="TreeGrafter"/>
</dbReference>
<keyword evidence="6 10" id="KW-0812">Transmembrane</keyword>
<dbReference type="InterPro" id="IPR007315">
    <property type="entry name" value="PIG-V/Gpi18"/>
</dbReference>
<keyword evidence="7" id="KW-0256">Endoplasmic reticulum</keyword>
<gene>
    <name evidence="11" type="ORF">KDK_21460</name>
</gene>
<evidence type="ECO:0000256" key="7">
    <source>
        <dbReference type="ARBA" id="ARBA00022824"/>
    </source>
</evidence>
<comment type="pathway">
    <text evidence="2">Glycolipid biosynthesis; glycosylphosphatidylinositol-anchor biosynthesis.</text>
</comment>
<feature type="transmembrane region" description="Helical" evidence="10">
    <location>
        <begin position="176"/>
        <end position="202"/>
    </location>
</feature>
<sequence length="391" mass="45028">MISRLFMLVITLPVIAIAAGKHGFPFAPNLVSREVLLHNNPLDWLGYLFAWWRWDNVFYVMIAAHGYSRVSLTVFFPIWPLVIWVPGRLLAFIVPGEIPYYLAGILLSNLFFLGSLQLLYVLTKQMFDAAIAKTAIWLLAFFPYTIFFSAGYTESLFLFFCLAACYLLQRGLKRDWWLASLCGGIAAATRETGAVIAIVFVVAFMQRYWPFSQRFRTNPWRFLNALCSLILLPLGVLLYMYYLYQTRGNPLLFLHAAIAWDRSPAIPFSALFLAFKDLLFFAVPLDSLYNNLLDLAFTLLPLYLLIKYWRCLPLAYSLFSLALLLYSLSTVVSTPNPLMSIPRYLMVIFPCIMLFALEWKHKRRIHKFIYVCFPLSLAANVTLFVIGRWVA</sequence>
<dbReference type="GO" id="GO:0004376">
    <property type="term" value="F:GPI mannosyltransferase activity"/>
    <property type="evidence" value="ECO:0007669"/>
    <property type="project" value="InterPro"/>
</dbReference>
<evidence type="ECO:0000256" key="5">
    <source>
        <dbReference type="ARBA" id="ARBA00022679"/>
    </source>
</evidence>
<dbReference type="GO" id="GO:0006506">
    <property type="term" value="P:GPI anchor biosynthetic process"/>
    <property type="evidence" value="ECO:0007669"/>
    <property type="project" value="UniProtKB-UniPathway"/>
</dbReference>
<evidence type="ECO:0000313" key="11">
    <source>
        <dbReference type="EMBL" id="GCE18346.1"/>
    </source>
</evidence>
<feature type="transmembrane region" description="Helical" evidence="10">
    <location>
        <begin position="288"/>
        <end position="306"/>
    </location>
</feature>
<evidence type="ECO:0000256" key="3">
    <source>
        <dbReference type="ARBA" id="ARBA00022502"/>
    </source>
</evidence>
<feature type="transmembrane region" description="Helical" evidence="10">
    <location>
        <begin position="338"/>
        <end position="356"/>
    </location>
</feature>
<accession>A0A402AGW8</accession>
<dbReference type="AlphaFoldDB" id="A0A402AGW8"/>
<dbReference type="GO" id="GO:0016020">
    <property type="term" value="C:membrane"/>
    <property type="evidence" value="ECO:0007669"/>
    <property type="project" value="GOC"/>
</dbReference>
<proteinExistence type="predicted"/>
<dbReference type="UniPathway" id="UPA00196"/>
<comment type="subcellular location">
    <subcellularLocation>
        <location evidence="1">Endoplasmic reticulum membrane</location>
        <topology evidence="1">Multi-pass membrane protein</topology>
    </subcellularLocation>
</comment>
<feature type="transmembrane region" description="Helical" evidence="10">
    <location>
        <begin position="368"/>
        <end position="390"/>
    </location>
</feature>
<feature type="transmembrane region" description="Helical" evidence="10">
    <location>
        <begin position="100"/>
        <end position="122"/>
    </location>
</feature>
<keyword evidence="12" id="KW-1185">Reference proteome</keyword>
<name>A0A402AGW8_9CHLR</name>
<organism evidence="11 12">
    <name type="scientific">Dictyobacter kobayashii</name>
    <dbReference type="NCBI Taxonomy" id="2014872"/>
    <lineage>
        <taxon>Bacteria</taxon>
        <taxon>Bacillati</taxon>
        <taxon>Chloroflexota</taxon>
        <taxon>Ktedonobacteria</taxon>
        <taxon>Ktedonobacterales</taxon>
        <taxon>Dictyobacteraceae</taxon>
        <taxon>Dictyobacter</taxon>
    </lineage>
</organism>
<feature type="transmembrane region" description="Helical" evidence="10">
    <location>
        <begin position="313"/>
        <end position="332"/>
    </location>
</feature>
<keyword evidence="5" id="KW-0808">Transferase</keyword>
<feature type="transmembrane region" description="Helical" evidence="10">
    <location>
        <begin position="74"/>
        <end position="94"/>
    </location>
</feature>
<evidence type="ECO:0000256" key="1">
    <source>
        <dbReference type="ARBA" id="ARBA00004477"/>
    </source>
</evidence>
<keyword evidence="8 10" id="KW-1133">Transmembrane helix</keyword>
<evidence type="ECO:0000256" key="9">
    <source>
        <dbReference type="ARBA" id="ARBA00023136"/>
    </source>
</evidence>
<dbReference type="GO" id="GO:0000009">
    <property type="term" value="F:alpha-1,6-mannosyltransferase activity"/>
    <property type="evidence" value="ECO:0007669"/>
    <property type="project" value="InterPro"/>
</dbReference>
<protein>
    <submittedName>
        <fullName evidence="11">Membrane protein</fullName>
    </submittedName>
</protein>
<comment type="caution">
    <text evidence="11">The sequence shown here is derived from an EMBL/GenBank/DDBJ whole genome shotgun (WGS) entry which is preliminary data.</text>
</comment>
<keyword evidence="9 10" id="KW-0472">Membrane</keyword>
<dbReference type="Pfam" id="PF04188">
    <property type="entry name" value="Mannosyl_trans2"/>
    <property type="match status" value="1"/>
</dbReference>
<evidence type="ECO:0000256" key="2">
    <source>
        <dbReference type="ARBA" id="ARBA00004687"/>
    </source>
</evidence>
<feature type="transmembrane region" description="Helical" evidence="10">
    <location>
        <begin position="222"/>
        <end position="244"/>
    </location>
</feature>
<evidence type="ECO:0000256" key="8">
    <source>
        <dbReference type="ARBA" id="ARBA00022989"/>
    </source>
</evidence>
<dbReference type="PANTHER" id="PTHR12468:SF2">
    <property type="entry name" value="GPI MANNOSYLTRANSFERASE 2"/>
    <property type="match status" value="1"/>
</dbReference>
<dbReference type="EMBL" id="BIFS01000001">
    <property type="protein sequence ID" value="GCE18346.1"/>
    <property type="molecule type" value="Genomic_DNA"/>
</dbReference>
<evidence type="ECO:0000256" key="6">
    <source>
        <dbReference type="ARBA" id="ARBA00022692"/>
    </source>
</evidence>
<keyword evidence="3" id="KW-0337">GPI-anchor biosynthesis</keyword>
<dbReference type="PANTHER" id="PTHR12468">
    <property type="entry name" value="GPI MANNOSYLTRANSFERASE 2"/>
    <property type="match status" value="1"/>
</dbReference>
<evidence type="ECO:0000256" key="10">
    <source>
        <dbReference type="SAM" id="Phobius"/>
    </source>
</evidence>
<evidence type="ECO:0000313" key="12">
    <source>
        <dbReference type="Proteomes" id="UP000287188"/>
    </source>
</evidence>
<feature type="transmembrane region" description="Helical" evidence="10">
    <location>
        <begin position="152"/>
        <end position="169"/>
    </location>
</feature>